<evidence type="ECO:0000256" key="5">
    <source>
        <dbReference type="ARBA" id="ARBA00023136"/>
    </source>
</evidence>
<evidence type="ECO:0000313" key="8">
    <source>
        <dbReference type="Proteomes" id="UP000584867"/>
    </source>
</evidence>
<protein>
    <submittedName>
        <fullName evidence="7">O-antigen/teichoic acid export membrane protein</fullName>
    </submittedName>
</protein>
<sequence length="512" mass="56741">MGPFQRILKNLGAMFAGKIISIIQQVVIPPIFIYRYSTAGFGEWLALSGAVSALGMLNFGVQTYMNQDLAVRFQRGETQGYHIRQSTALRLLIGVVFTAAVLLLAFFAIPFDTLLKLHISRSAAQWALYLLALQVLFMILFGYLSGIFMGVAMAHRGAHWNNAQALASSLGLLAGVVLHAPFPVLAGIQLSCLLICSVGVLIDLRRTAPELFPSLRFWDGPAVKDILKGSGYFGLIEMSTFLTYSAPLLLLQRMAGPVAVAGFGLMRIIFSMCRQVLAMFTQSMGPEITNLFGRRDWPALTRLYDYSERLIFFLISLVNLSVLMLSPVIITLWVHKKAIAGAPHHNVSELFAVYPYVLSSALSIVISLKEHKFQFQFSTNTHVELAKVMFFSYLGMVIVSVGTIYYGGVTGFLWTWLVVETLQTVRLIRLNEKLFAHIEKIDTVYITRLLLICIVCLFAAFAALTRTSTLPLVTQALIAVLSAALVGGLGWQVFHVREVFSSMMGRLTKRFA</sequence>
<evidence type="ECO:0000256" key="1">
    <source>
        <dbReference type="ARBA" id="ARBA00004651"/>
    </source>
</evidence>
<comment type="caution">
    <text evidence="7">The sequence shown here is derived from an EMBL/GenBank/DDBJ whole genome shotgun (WGS) entry which is preliminary data.</text>
</comment>
<evidence type="ECO:0000256" key="4">
    <source>
        <dbReference type="ARBA" id="ARBA00022989"/>
    </source>
</evidence>
<dbReference type="InterPro" id="IPR050833">
    <property type="entry name" value="Poly_Biosynth_Transport"/>
</dbReference>
<dbReference type="PANTHER" id="PTHR30250">
    <property type="entry name" value="PST FAMILY PREDICTED COLANIC ACID TRANSPORTER"/>
    <property type="match status" value="1"/>
</dbReference>
<dbReference type="PANTHER" id="PTHR30250:SF26">
    <property type="entry name" value="PSMA PROTEIN"/>
    <property type="match status" value="1"/>
</dbReference>
<feature type="transmembrane region" description="Helical" evidence="6">
    <location>
        <begin position="44"/>
        <end position="66"/>
    </location>
</feature>
<name>A0A7W8E9R4_9BACT</name>
<feature type="transmembrane region" description="Helical" evidence="6">
    <location>
        <begin position="87"/>
        <end position="109"/>
    </location>
</feature>
<evidence type="ECO:0000256" key="2">
    <source>
        <dbReference type="ARBA" id="ARBA00022475"/>
    </source>
</evidence>
<organism evidence="7 8">
    <name type="scientific">Granulicella mallensis</name>
    <dbReference type="NCBI Taxonomy" id="940614"/>
    <lineage>
        <taxon>Bacteria</taxon>
        <taxon>Pseudomonadati</taxon>
        <taxon>Acidobacteriota</taxon>
        <taxon>Terriglobia</taxon>
        <taxon>Terriglobales</taxon>
        <taxon>Acidobacteriaceae</taxon>
        <taxon>Granulicella</taxon>
    </lineage>
</organism>
<evidence type="ECO:0000256" key="6">
    <source>
        <dbReference type="SAM" id="Phobius"/>
    </source>
</evidence>
<dbReference type="AlphaFoldDB" id="A0A7W8E9R4"/>
<feature type="transmembrane region" description="Helical" evidence="6">
    <location>
        <begin position="165"/>
        <end position="182"/>
    </location>
</feature>
<gene>
    <name evidence="7" type="ORF">HDF15_002324</name>
</gene>
<keyword evidence="4 6" id="KW-1133">Transmembrane helix</keyword>
<keyword evidence="2" id="KW-1003">Cell membrane</keyword>
<feature type="transmembrane region" description="Helical" evidence="6">
    <location>
        <begin position="443"/>
        <end position="464"/>
    </location>
</feature>
<feature type="transmembrane region" description="Helical" evidence="6">
    <location>
        <begin position="388"/>
        <end position="407"/>
    </location>
</feature>
<evidence type="ECO:0000313" key="7">
    <source>
        <dbReference type="EMBL" id="MBB5063976.1"/>
    </source>
</evidence>
<proteinExistence type="predicted"/>
<keyword evidence="5 6" id="KW-0472">Membrane</keyword>
<evidence type="ECO:0000256" key="3">
    <source>
        <dbReference type="ARBA" id="ARBA00022692"/>
    </source>
</evidence>
<feature type="transmembrane region" description="Helical" evidence="6">
    <location>
        <begin position="12"/>
        <end position="32"/>
    </location>
</feature>
<feature type="transmembrane region" description="Helical" evidence="6">
    <location>
        <begin position="476"/>
        <end position="494"/>
    </location>
</feature>
<feature type="transmembrane region" description="Helical" evidence="6">
    <location>
        <begin position="250"/>
        <end position="270"/>
    </location>
</feature>
<feature type="transmembrane region" description="Helical" evidence="6">
    <location>
        <begin position="310"/>
        <end position="330"/>
    </location>
</feature>
<dbReference type="EMBL" id="JACHIO010000008">
    <property type="protein sequence ID" value="MBB5063976.1"/>
    <property type="molecule type" value="Genomic_DNA"/>
</dbReference>
<reference evidence="7 8" key="1">
    <citation type="submission" date="2020-08" db="EMBL/GenBank/DDBJ databases">
        <title>Genomic Encyclopedia of Type Strains, Phase IV (KMG-V): Genome sequencing to study the core and pangenomes of soil and plant-associated prokaryotes.</title>
        <authorList>
            <person name="Whitman W."/>
        </authorList>
    </citation>
    <scope>NUCLEOTIDE SEQUENCE [LARGE SCALE GENOMIC DNA]</scope>
    <source>
        <strain evidence="7 8">X5P3</strain>
    </source>
</reference>
<dbReference type="Proteomes" id="UP000584867">
    <property type="component" value="Unassembled WGS sequence"/>
</dbReference>
<comment type="subcellular location">
    <subcellularLocation>
        <location evidence="1">Cell membrane</location>
        <topology evidence="1">Multi-pass membrane protein</topology>
    </subcellularLocation>
</comment>
<feature type="transmembrane region" description="Helical" evidence="6">
    <location>
        <begin position="129"/>
        <end position="153"/>
    </location>
</feature>
<dbReference type="RefSeq" id="WP_184255531.1">
    <property type="nucleotide sequence ID" value="NZ_JACHIO010000008.1"/>
</dbReference>
<accession>A0A7W8E9R4</accession>
<keyword evidence="3 6" id="KW-0812">Transmembrane</keyword>
<dbReference type="GO" id="GO:0005886">
    <property type="term" value="C:plasma membrane"/>
    <property type="evidence" value="ECO:0007669"/>
    <property type="project" value="UniProtKB-SubCell"/>
</dbReference>
<feature type="transmembrane region" description="Helical" evidence="6">
    <location>
        <begin position="350"/>
        <end position="368"/>
    </location>
</feature>